<evidence type="ECO:0000313" key="4">
    <source>
        <dbReference type="EMBL" id="RGV78807.1"/>
    </source>
</evidence>
<dbReference type="RefSeq" id="WP_002568014.1">
    <property type="nucleotide sequence ID" value="NZ_BAABXO010000001.1"/>
</dbReference>
<evidence type="ECO:0000313" key="5">
    <source>
        <dbReference type="Proteomes" id="UP000284543"/>
    </source>
</evidence>
<name>A0A412ZF01_9FIRM</name>
<gene>
    <name evidence="4" type="ORF">DWW02_03525</name>
</gene>
<dbReference type="InterPro" id="IPR001347">
    <property type="entry name" value="SIS_dom"/>
</dbReference>
<dbReference type="PROSITE" id="PS51071">
    <property type="entry name" value="HTH_RPIR"/>
    <property type="match status" value="1"/>
</dbReference>
<dbReference type="InterPro" id="IPR047640">
    <property type="entry name" value="RpiR-like"/>
</dbReference>
<reference evidence="4 5" key="1">
    <citation type="submission" date="2018-08" db="EMBL/GenBank/DDBJ databases">
        <title>A genome reference for cultivated species of the human gut microbiota.</title>
        <authorList>
            <person name="Zou Y."/>
            <person name="Xue W."/>
            <person name="Luo G."/>
        </authorList>
    </citation>
    <scope>NUCLEOTIDE SEQUENCE [LARGE SCALE GENOMIC DNA]</scope>
    <source>
        <strain evidence="4 5">AF14-18</strain>
    </source>
</reference>
<dbReference type="Pfam" id="PF01418">
    <property type="entry name" value="HTH_6"/>
    <property type="match status" value="1"/>
</dbReference>
<dbReference type="SUPFAM" id="SSF53697">
    <property type="entry name" value="SIS domain"/>
    <property type="match status" value="1"/>
</dbReference>
<dbReference type="Gene3D" id="1.10.10.10">
    <property type="entry name" value="Winged helix-like DNA-binding domain superfamily/Winged helix DNA-binding domain"/>
    <property type="match status" value="1"/>
</dbReference>
<dbReference type="Gene3D" id="3.40.50.10490">
    <property type="entry name" value="Glucose-6-phosphate isomerase like protein, domain 1"/>
    <property type="match status" value="1"/>
</dbReference>
<dbReference type="GO" id="GO:0097367">
    <property type="term" value="F:carbohydrate derivative binding"/>
    <property type="evidence" value="ECO:0007669"/>
    <property type="project" value="InterPro"/>
</dbReference>
<dbReference type="PANTHER" id="PTHR30514:SF18">
    <property type="entry name" value="RPIR-FAMILY TRANSCRIPTIONAL REGULATOR"/>
    <property type="match status" value="1"/>
</dbReference>
<keyword evidence="2" id="KW-0238">DNA-binding</keyword>
<keyword evidence="3" id="KW-0804">Transcription</keyword>
<dbReference type="CDD" id="cd05013">
    <property type="entry name" value="SIS_RpiR"/>
    <property type="match status" value="1"/>
</dbReference>
<dbReference type="PANTHER" id="PTHR30514">
    <property type="entry name" value="GLUCOKINASE"/>
    <property type="match status" value="1"/>
</dbReference>
<sequence length="283" mass="32098">MKNIIDEINKRYENLTKSQKIIADFLLENYALVPFETLNEIAHRIGLSTTSLIRFSRTMGYKDYTDLKKNIQDLIKVKVSLPSRFGELSEQGGTPNDLLLRCRDIAVNNIEATLRLQDTEKLDLAVDWISSANHNYVLGLRTCFSPAFYLAVVLSQIKKKVRLIQGIASTYPEEITDVEEGDVCTVFSFPRFYKETVNIAHFMRRRGAKVIIITGKDIRPVKPYGDIIIPCSAVGPSFKDSYVAVHFLIDYIISSIAAKNKDEGIEVVSKIEEILSQNYFIGF</sequence>
<evidence type="ECO:0000256" key="2">
    <source>
        <dbReference type="ARBA" id="ARBA00023125"/>
    </source>
</evidence>
<dbReference type="EMBL" id="QRZM01000001">
    <property type="protein sequence ID" value="RGV78807.1"/>
    <property type="molecule type" value="Genomic_DNA"/>
</dbReference>
<dbReference type="KEGG" id="cbol:CGC65_05050"/>
<protein>
    <submittedName>
        <fullName evidence="4">MurR/RpiR family transcriptional regulator</fullName>
    </submittedName>
</protein>
<dbReference type="InterPro" id="IPR036388">
    <property type="entry name" value="WH-like_DNA-bd_sf"/>
</dbReference>
<dbReference type="SUPFAM" id="SSF46689">
    <property type="entry name" value="Homeodomain-like"/>
    <property type="match status" value="1"/>
</dbReference>
<proteinExistence type="predicted"/>
<dbReference type="GO" id="GO:0003677">
    <property type="term" value="F:DNA binding"/>
    <property type="evidence" value="ECO:0007669"/>
    <property type="project" value="UniProtKB-KW"/>
</dbReference>
<evidence type="ECO:0000256" key="1">
    <source>
        <dbReference type="ARBA" id="ARBA00023015"/>
    </source>
</evidence>
<organism evidence="4 5">
    <name type="scientific">Enterocloster bolteae</name>
    <dbReference type="NCBI Taxonomy" id="208479"/>
    <lineage>
        <taxon>Bacteria</taxon>
        <taxon>Bacillati</taxon>
        <taxon>Bacillota</taxon>
        <taxon>Clostridia</taxon>
        <taxon>Lachnospirales</taxon>
        <taxon>Lachnospiraceae</taxon>
        <taxon>Enterocloster</taxon>
    </lineage>
</organism>
<dbReference type="Pfam" id="PF01380">
    <property type="entry name" value="SIS"/>
    <property type="match status" value="1"/>
</dbReference>
<dbReference type="GO" id="GO:0003700">
    <property type="term" value="F:DNA-binding transcription factor activity"/>
    <property type="evidence" value="ECO:0007669"/>
    <property type="project" value="InterPro"/>
</dbReference>
<dbReference type="InterPro" id="IPR035472">
    <property type="entry name" value="RpiR-like_SIS"/>
</dbReference>
<dbReference type="InterPro" id="IPR009057">
    <property type="entry name" value="Homeodomain-like_sf"/>
</dbReference>
<comment type="caution">
    <text evidence="4">The sequence shown here is derived from an EMBL/GenBank/DDBJ whole genome shotgun (WGS) entry which is preliminary data.</text>
</comment>
<accession>A0A412ZF01</accession>
<dbReference type="InterPro" id="IPR000281">
    <property type="entry name" value="HTH_RpiR"/>
</dbReference>
<dbReference type="GO" id="GO:1901135">
    <property type="term" value="P:carbohydrate derivative metabolic process"/>
    <property type="evidence" value="ECO:0007669"/>
    <property type="project" value="InterPro"/>
</dbReference>
<keyword evidence="1" id="KW-0805">Transcription regulation</keyword>
<dbReference type="Proteomes" id="UP000284543">
    <property type="component" value="Unassembled WGS sequence"/>
</dbReference>
<dbReference type="AlphaFoldDB" id="A0A412ZF01"/>
<evidence type="ECO:0000256" key="3">
    <source>
        <dbReference type="ARBA" id="ARBA00023163"/>
    </source>
</evidence>
<dbReference type="InterPro" id="IPR046348">
    <property type="entry name" value="SIS_dom_sf"/>
</dbReference>